<evidence type="ECO:0000313" key="2">
    <source>
        <dbReference type="Proteomes" id="UP000659654"/>
    </source>
</evidence>
<sequence length="75" mass="8170">MWNEKGWLISHGKINSSFDNSSTVSTAPQKIDRAAHVKKKENKTVPSGPLHSGTFRKPLTRTCVQCATTIKGACS</sequence>
<dbReference type="AlphaFoldDB" id="A0A7I8XM39"/>
<accession>A0A7I8XM39</accession>
<proteinExistence type="predicted"/>
<protein>
    <submittedName>
        <fullName evidence="1">(pine wood nematode) hypothetical protein</fullName>
    </submittedName>
</protein>
<dbReference type="Proteomes" id="UP000659654">
    <property type="component" value="Unassembled WGS sequence"/>
</dbReference>
<dbReference type="SMR" id="A0A7I8XM39"/>
<dbReference type="EMBL" id="CAJFCV020000001">
    <property type="protein sequence ID" value="CAG9089815.1"/>
    <property type="molecule type" value="Genomic_DNA"/>
</dbReference>
<dbReference type="Proteomes" id="UP000582659">
    <property type="component" value="Unassembled WGS sequence"/>
</dbReference>
<gene>
    <name evidence="1" type="ORF">BXYJ_LOCUS2755</name>
</gene>
<comment type="caution">
    <text evidence="1">The sequence shown here is derived from an EMBL/GenBank/DDBJ whole genome shotgun (WGS) entry which is preliminary data.</text>
</comment>
<dbReference type="EMBL" id="CAJFDI010000001">
    <property type="protein sequence ID" value="CAD5212108.1"/>
    <property type="molecule type" value="Genomic_DNA"/>
</dbReference>
<keyword evidence="2" id="KW-1185">Reference proteome</keyword>
<evidence type="ECO:0000313" key="1">
    <source>
        <dbReference type="EMBL" id="CAD5212108.1"/>
    </source>
</evidence>
<name>A0A7I8XM39_BURXY</name>
<organism evidence="1 2">
    <name type="scientific">Bursaphelenchus xylophilus</name>
    <name type="common">Pinewood nematode worm</name>
    <name type="synonym">Aphelenchoides xylophilus</name>
    <dbReference type="NCBI Taxonomy" id="6326"/>
    <lineage>
        <taxon>Eukaryota</taxon>
        <taxon>Metazoa</taxon>
        <taxon>Ecdysozoa</taxon>
        <taxon>Nematoda</taxon>
        <taxon>Chromadorea</taxon>
        <taxon>Rhabditida</taxon>
        <taxon>Tylenchina</taxon>
        <taxon>Tylenchomorpha</taxon>
        <taxon>Aphelenchoidea</taxon>
        <taxon>Aphelenchoididae</taxon>
        <taxon>Bursaphelenchus</taxon>
    </lineage>
</organism>
<reference evidence="1" key="1">
    <citation type="submission" date="2020-09" db="EMBL/GenBank/DDBJ databases">
        <authorList>
            <person name="Kikuchi T."/>
        </authorList>
    </citation>
    <scope>NUCLEOTIDE SEQUENCE</scope>
    <source>
        <strain evidence="1">Ka4C1</strain>
    </source>
</reference>